<dbReference type="OrthoDB" id="5273847at2759"/>
<dbReference type="InterPro" id="IPR036047">
    <property type="entry name" value="F-box-like_dom_sf"/>
</dbReference>
<dbReference type="AlphaFoldDB" id="A0A1Y2DD53"/>
<proteinExistence type="predicted"/>
<dbReference type="Pfam" id="PF24539">
    <property type="entry name" value="DUF7600"/>
    <property type="match status" value="1"/>
</dbReference>
<evidence type="ECO:0000313" key="3">
    <source>
        <dbReference type="Proteomes" id="UP000193689"/>
    </source>
</evidence>
<gene>
    <name evidence="2" type="ORF">BCR38DRAFT_478382</name>
</gene>
<comment type="caution">
    <text evidence="2">The sequence shown here is derived from an EMBL/GenBank/DDBJ whole genome shotgun (WGS) entry which is preliminary data.</text>
</comment>
<reference evidence="2 3" key="1">
    <citation type="submission" date="2016-07" db="EMBL/GenBank/DDBJ databases">
        <title>Pervasive Adenine N6-methylation of Active Genes in Fungi.</title>
        <authorList>
            <consortium name="DOE Joint Genome Institute"/>
            <person name="Mondo S.J."/>
            <person name="Dannebaum R.O."/>
            <person name="Kuo R.C."/>
            <person name="Labutti K."/>
            <person name="Haridas S."/>
            <person name="Kuo A."/>
            <person name="Salamov A."/>
            <person name="Ahrendt S.R."/>
            <person name="Lipzen A."/>
            <person name="Sullivan W."/>
            <person name="Andreopoulos W.B."/>
            <person name="Clum A."/>
            <person name="Lindquist E."/>
            <person name="Daum C."/>
            <person name="Ramamoorthy G.K."/>
            <person name="Gryganskyi A."/>
            <person name="Culley D."/>
            <person name="Magnuson J.K."/>
            <person name="James T.Y."/>
            <person name="O'Malley M.A."/>
            <person name="Stajich J.E."/>
            <person name="Spatafora J.W."/>
            <person name="Visel A."/>
            <person name="Grigoriev I.V."/>
        </authorList>
    </citation>
    <scope>NUCLEOTIDE SEQUENCE [LARGE SCALE GENOMIC DNA]</scope>
    <source>
        <strain evidence="2 3">CBS 129021</strain>
    </source>
</reference>
<feature type="domain" description="DUF7600" evidence="1">
    <location>
        <begin position="380"/>
        <end position="522"/>
    </location>
</feature>
<evidence type="ECO:0000259" key="1">
    <source>
        <dbReference type="Pfam" id="PF24539"/>
    </source>
</evidence>
<dbReference type="RefSeq" id="XP_040710540.1">
    <property type="nucleotide sequence ID" value="XM_040863106.1"/>
</dbReference>
<dbReference type="InterPro" id="IPR056021">
    <property type="entry name" value="DUF7600"/>
</dbReference>
<keyword evidence="3" id="KW-1185">Reference proteome</keyword>
<sequence>MATFVSRLTCGFCGFVSPNFNAGDAWAPYYRAVYCTGPEASQPRLSGIGHHDYNSTDNYLPPESHQRYDDNGLTPLTMIQIRDIKPPGPEVPEQERATYAWGFQFHDACWSLLQQAVKPDAVDVQTLWRVLLSVPCGTELPNWGHSYGGLYTGTVKDQAKGDHFVLLGPNSNLVIPSTFSNPFKVPELQKVIAELRIERRGDGYAETRGQETTKRTTVKTHAKRTAHIDGYPASDADPFAKLPLELRELLLCYCDTADVLQLRLTSRGFATTPLTQQFFMSRFWPGHEMNVFFDAFLLPPGVRRGTDFARLYGELKFRLRYNRVCLGERNRLRIWGQTVKPLAEALGRVGSMSKLAGGPGWRWGEGDGVVETPWKVVKTRHHENFEEARRVVHRAEVKFPSEDVKGVYISMLKFFGTQYVTGLRFVFANDKDVEIGYTSKTSEKFLAVEACLRGFYTALDECGFRALALMTGKHMPSEYLEWVGDVGALSVVPCRTSGKGVRRVRAMFDGFRMQALLIPEGANSLGKVQK</sequence>
<accession>A0A1Y2DD53</accession>
<protein>
    <recommendedName>
        <fullName evidence="1">DUF7600 domain-containing protein</fullName>
    </recommendedName>
</protein>
<dbReference type="EMBL" id="MCFJ01000020">
    <property type="protein sequence ID" value="ORY57188.1"/>
    <property type="molecule type" value="Genomic_DNA"/>
</dbReference>
<evidence type="ECO:0000313" key="2">
    <source>
        <dbReference type="EMBL" id="ORY57188.1"/>
    </source>
</evidence>
<dbReference type="SUPFAM" id="SSF81383">
    <property type="entry name" value="F-box domain"/>
    <property type="match status" value="1"/>
</dbReference>
<name>A0A1Y2DD53_9PEZI</name>
<dbReference type="InParanoid" id="A0A1Y2DD53"/>
<dbReference type="Proteomes" id="UP000193689">
    <property type="component" value="Unassembled WGS sequence"/>
</dbReference>
<dbReference type="GeneID" id="63779318"/>
<organism evidence="2 3">
    <name type="scientific">Pseudomassariella vexata</name>
    <dbReference type="NCBI Taxonomy" id="1141098"/>
    <lineage>
        <taxon>Eukaryota</taxon>
        <taxon>Fungi</taxon>
        <taxon>Dikarya</taxon>
        <taxon>Ascomycota</taxon>
        <taxon>Pezizomycotina</taxon>
        <taxon>Sordariomycetes</taxon>
        <taxon>Xylariomycetidae</taxon>
        <taxon>Amphisphaeriales</taxon>
        <taxon>Pseudomassariaceae</taxon>
        <taxon>Pseudomassariella</taxon>
    </lineage>
</organism>